<dbReference type="AlphaFoldDB" id="A0AAD5YSI1"/>
<dbReference type="Gene3D" id="1.20.120.550">
    <property type="entry name" value="Membrane associated eicosanoid/glutathione metabolism-like domain"/>
    <property type="match status" value="1"/>
</dbReference>
<dbReference type="PANTHER" id="PTHR10250">
    <property type="entry name" value="MICROSOMAL GLUTATHIONE S-TRANSFERASE"/>
    <property type="match status" value="1"/>
</dbReference>
<comment type="subcellular location">
    <subcellularLocation>
        <location evidence="1">Membrane</location>
        <topology evidence="1">Multi-pass membrane protein</topology>
    </subcellularLocation>
</comment>
<keyword evidence="4 5" id="KW-0472">Membrane</keyword>
<dbReference type="GO" id="GO:0016020">
    <property type="term" value="C:membrane"/>
    <property type="evidence" value="ECO:0007669"/>
    <property type="project" value="UniProtKB-SubCell"/>
</dbReference>
<keyword evidence="7" id="KW-1185">Reference proteome</keyword>
<dbReference type="Proteomes" id="UP001213000">
    <property type="component" value="Unassembled WGS sequence"/>
</dbReference>
<dbReference type="EMBL" id="JANIEX010000187">
    <property type="protein sequence ID" value="KAJ3571404.1"/>
    <property type="molecule type" value="Genomic_DNA"/>
</dbReference>
<feature type="transmembrane region" description="Helical" evidence="5">
    <location>
        <begin position="82"/>
        <end position="111"/>
    </location>
</feature>
<dbReference type="SUPFAM" id="SSF161084">
    <property type="entry name" value="MAPEG domain-like"/>
    <property type="match status" value="1"/>
</dbReference>
<evidence type="ECO:0000256" key="5">
    <source>
        <dbReference type="SAM" id="Phobius"/>
    </source>
</evidence>
<dbReference type="GO" id="GO:0005635">
    <property type="term" value="C:nuclear envelope"/>
    <property type="evidence" value="ECO:0007669"/>
    <property type="project" value="TreeGrafter"/>
</dbReference>
<evidence type="ECO:0000256" key="2">
    <source>
        <dbReference type="ARBA" id="ARBA00022692"/>
    </source>
</evidence>
<keyword evidence="3 5" id="KW-1133">Transmembrane helix</keyword>
<evidence type="ECO:0000256" key="1">
    <source>
        <dbReference type="ARBA" id="ARBA00004141"/>
    </source>
</evidence>
<reference evidence="6" key="1">
    <citation type="submission" date="2022-07" db="EMBL/GenBank/DDBJ databases">
        <title>Genome Sequence of Leucocoprinus birnbaumii.</title>
        <authorList>
            <person name="Buettner E."/>
        </authorList>
    </citation>
    <scope>NUCLEOTIDE SEQUENCE</scope>
    <source>
        <strain evidence="6">VT141</strain>
    </source>
</reference>
<organism evidence="6 7">
    <name type="scientific">Leucocoprinus birnbaumii</name>
    <dbReference type="NCBI Taxonomy" id="56174"/>
    <lineage>
        <taxon>Eukaryota</taxon>
        <taxon>Fungi</taxon>
        <taxon>Dikarya</taxon>
        <taxon>Basidiomycota</taxon>
        <taxon>Agaricomycotina</taxon>
        <taxon>Agaricomycetes</taxon>
        <taxon>Agaricomycetidae</taxon>
        <taxon>Agaricales</taxon>
        <taxon>Agaricineae</taxon>
        <taxon>Agaricaceae</taxon>
        <taxon>Leucocoprinus</taxon>
    </lineage>
</organism>
<dbReference type="InterPro" id="IPR001129">
    <property type="entry name" value="Membr-assoc_MAPEG"/>
</dbReference>
<gene>
    <name evidence="6" type="ORF">NP233_g3783</name>
</gene>
<evidence type="ECO:0000256" key="4">
    <source>
        <dbReference type="ARBA" id="ARBA00023136"/>
    </source>
</evidence>
<accession>A0AAD5YSI1</accession>
<keyword evidence="2 5" id="KW-0812">Transmembrane</keyword>
<dbReference type="GO" id="GO:0004602">
    <property type="term" value="F:glutathione peroxidase activity"/>
    <property type="evidence" value="ECO:0007669"/>
    <property type="project" value="TreeGrafter"/>
</dbReference>
<evidence type="ECO:0000313" key="6">
    <source>
        <dbReference type="EMBL" id="KAJ3571404.1"/>
    </source>
</evidence>
<feature type="transmembrane region" description="Helical" evidence="5">
    <location>
        <begin position="20"/>
        <end position="40"/>
    </location>
</feature>
<sequence length="159" mass="17336">MLLQNNSPSNAFVVPAEYEYVIFSLLPIAFLLLGQGITVGRHRRRAGIAYPQPYAEKAEAQASREAHLFNCAQRAHANTLEILPAILITVLASGLVFPKAAAATSLIFFVSRVFYTRGYVTGDPAKRTRNPLYHVSTVSTLGLLLVTTYMVVQSLVLGA</sequence>
<evidence type="ECO:0000313" key="7">
    <source>
        <dbReference type="Proteomes" id="UP001213000"/>
    </source>
</evidence>
<dbReference type="Pfam" id="PF01124">
    <property type="entry name" value="MAPEG"/>
    <property type="match status" value="1"/>
</dbReference>
<dbReference type="PANTHER" id="PTHR10250:SF26">
    <property type="entry name" value="GLUTATHIONE S-TRANSFERASE 3, MITOCHONDRIAL"/>
    <property type="match status" value="1"/>
</dbReference>
<dbReference type="GO" id="GO:0004364">
    <property type="term" value="F:glutathione transferase activity"/>
    <property type="evidence" value="ECO:0007669"/>
    <property type="project" value="TreeGrafter"/>
</dbReference>
<feature type="transmembrane region" description="Helical" evidence="5">
    <location>
        <begin position="131"/>
        <end position="152"/>
    </location>
</feature>
<dbReference type="InterPro" id="IPR050997">
    <property type="entry name" value="MAPEG"/>
</dbReference>
<proteinExistence type="predicted"/>
<name>A0AAD5YSI1_9AGAR</name>
<evidence type="ECO:0000256" key="3">
    <source>
        <dbReference type="ARBA" id="ARBA00022989"/>
    </source>
</evidence>
<comment type="caution">
    <text evidence="6">The sequence shown here is derived from an EMBL/GenBank/DDBJ whole genome shotgun (WGS) entry which is preliminary data.</text>
</comment>
<dbReference type="GO" id="GO:0005783">
    <property type="term" value="C:endoplasmic reticulum"/>
    <property type="evidence" value="ECO:0007669"/>
    <property type="project" value="TreeGrafter"/>
</dbReference>
<dbReference type="InterPro" id="IPR023352">
    <property type="entry name" value="MAPEG-like_dom_sf"/>
</dbReference>
<protein>
    <submittedName>
        <fullName evidence="6">Uncharacterized protein</fullName>
    </submittedName>
</protein>